<name>A0A2A3EQ79_APICC</name>
<sequence length="1136" mass="128710">MAFSFSFLLSIVAVPVPHPKPRNTTTIRPEVAKRKLISSSPLNRTLSSNSNNIDCLSNDSAQSNIENFTTDANSYVIDAKSYTDSDGSSKRNSVRCEEKLKVSYNYFINEKEVFMIPARENEANFNYNSEILEKYDYKSTNIKSDDDDDDDNNNDNRTDHKQKLNINMDKENIENSLNGNSILTSSDLASTKNTYGQEKKLCAVISTMPKCNHLNKLYINDMITQTKEGECLKDPKKAKIPRTASKSNDFEVNSLEKQKRHLTSHAEDITFALNLNVTSILLPDQSREVDKNFAQLPKTKKNTDSKDVVEEKSCITMGSSDTDLSETDVLLQKVFDTLSNSVSLPDEISVAPAKTKLKSKDISKETEQKNKKNAEYPNDLNMNTSTSNLTINSQQDTSDYVSTLEEDLSIVEWEYQLPAPPSAFRDNASPVFDNFEAITPISESLIDTKTEKTIQTSKNKNLKNIIGKKERQKNKEQLSENEVKKSNSQEKLNKEQKSESNIKKEVIYELKNKIGILPQSVNDVDSKKISNSSTSKIAPIDITLSNFTITTYSKQKNLNIFEEIEQFRQENSDDKFIRSFATLSRNRSNLDENENKNLKEFNIGTLQGKKKVATEDDKLNNTKKLEPKIQMESLQKWQYGNEKSNIQRSKSYMSICDKPNFQGNTYENKNIKNVKHTEMDDAGMKKAMSINNLNITVPKNNEKFSQWRDNILKRQENPTKEKELQSLQVLKSILPQLKNAQQAEENVSKDSNNTILFEEKRTEIMSNEYSKESNVVPTCEPESAPSNKKIESETNSKINAKRYIYSGPPTINLGSWSERPSANVQIKMDIDYKFGTQQAKIVNVNNIKDEIETSSNSETSIKMQKNKFEITTSDKNKPNDLVKKLITHTTASGFKKSMSNNIIDTNSKVINDKPIVTGVELKKSSPENKDSNVIDTTPVNFKELTKAFGQDVCLRSKPKQPNIIQRSEFQQNNCSMQNGHNLNQCLTNVYQSSLKPKNFTSIAVNSTQNQNNLIFRNGINLKGNQLMPVVKGFKFSNLKSEEDQDQKIQVHVLKKDTKIEIKGDDIKEFSKKSSNNVPRSPTMPVITGVTLKSARPKSMPAQIDQRDILLESIRNFGGRENLKSVSNGKMLTSERS</sequence>
<reference evidence="2 3" key="1">
    <citation type="submission" date="2014-07" db="EMBL/GenBank/DDBJ databases">
        <title>Genomic and transcriptomic analysis on Apis cerana provide comprehensive insights into honey bee biology.</title>
        <authorList>
            <person name="Diao Q."/>
            <person name="Sun L."/>
            <person name="Zheng H."/>
            <person name="Zheng H."/>
            <person name="Xu S."/>
            <person name="Wang S."/>
            <person name="Zeng Z."/>
            <person name="Hu F."/>
            <person name="Su S."/>
            <person name="Wu J."/>
        </authorList>
    </citation>
    <scope>NUCLEOTIDE SEQUENCE [LARGE SCALE GENOMIC DNA]</scope>
    <source>
        <tissue evidence="2">Pupae without intestine</tissue>
    </source>
</reference>
<dbReference type="STRING" id="94128.A0A2A3EQ79"/>
<feature type="compositionally biased region" description="Basic and acidic residues" evidence="1">
    <location>
        <begin position="154"/>
        <end position="163"/>
    </location>
</feature>
<proteinExistence type="predicted"/>
<feature type="region of interest" description="Disordered" evidence="1">
    <location>
        <begin position="142"/>
        <end position="163"/>
    </location>
</feature>
<evidence type="ECO:0000313" key="2">
    <source>
        <dbReference type="EMBL" id="PBC33289.1"/>
    </source>
</evidence>
<evidence type="ECO:0008006" key="4">
    <source>
        <dbReference type="Google" id="ProtNLM"/>
    </source>
</evidence>
<feature type="region of interest" description="Disordered" evidence="1">
    <location>
        <begin position="355"/>
        <end position="391"/>
    </location>
</feature>
<feature type="region of interest" description="Disordered" evidence="1">
    <location>
        <begin position="463"/>
        <end position="498"/>
    </location>
</feature>
<protein>
    <recommendedName>
        <fullName evidence="4">WH2 domain-containing protein</fullName>
    </recommendedName>
</protein>
<organism evidence="2 3">
    <name type="scientific">Apis cerana cerana</name>
    <name type="common">Oriental honeybee</name>
    <dbReference type="NCBI Taxonomy" id="94128"/>
    <lineage>
        <taxon>Eukaryota</taxon>
        <taxon>Metazoa</taxon>
        <taxon>Ecdysozoa</taxon>
        <taxon>Arthropoda</taxon>
        <taxon>Hexapoda</taxon>
        <taxon>Insecta</taxon>
        <taxon>Pterygota</taxon>
        <taxon>Neoptera</taxon>
        <taxon>Endopterygota</taxon>
        <taxon>Hymenoptera</taxon>
        <taxon>Apocrita</taxon>
        <taxon>Aculeata</taxon>
        <taxon>Apoidea</taxon>
        <taxon>Anthophila</taxon>
        <taxon>Apidae</taxon>
        <taxon>Apis</taxon>
    </lineage>
</organism>
<dbReference type="OrthoDB" id="8882621at2759"/>
<dbReference type="AlphaFoldDB" id="A0A2A3EQ79"/>
<accession>A0A2A3EQ79</accession>
<feature type="region of interest" description="Disordered" evidence="1">
    <location>
        <begin position="769"/>
        <end position="793"/>
    </location>
</feature>
<evidence type="ECO:0000313" key="3">
    <source>
        <dbReference type="Proteomes" id="UP000242457"/>
    </source>
</evidence>
<keyword evidence="3" id="KW-1185">Reference proteome</keyword>
<dbReference type="Proteomes" id="UP000242457">
    <property type="component" value="Unassembled WGS sequence"/>
</dbReference>
<evidence type="ECO:0000256" key="1">
    <source>
        <dbReference type="SAM" id="MobiDB-lite"/>
    </source>
</evidence>
<feature type="compositionally biased region" description="Basic and acidic residues" evidence="1">
    <location>
        <begin position="467"/>
        <end position="498"/>
    </location>
</feature>
<feature type="compositionally biased region" description="Polar residues" evidence="1">
    <location>
        <begin position="380"/>
        <end position="391"/>
    </location>
</feature>
<feature type="compositionally biased region" description="Basic and acidic residues" evidence="1">
    <location>
        <begin position="358"/>
        <end position="374"/>
    </location>
</feature>
<dbReference type="EMBL" id="KZ288204">
    <property type="protein sequence ID" value="PBC33289.1"/>
    <property type="molecule type" value="Genomic_DNA"/>
</dbReference>
<gene>
    <name evidence="2" type="ORF">APICC_06594</name>
</gene>